<proteinExistence type="predicted"/>
<dbReference type="InterPro" id="IPR013022">
    <property type="entry name" value="Xyl_isomerase-like_TIM-brl"/>
</dbReference>
<gene>
    <name evidence="2" type="ordered locus">Mahau_1762</name>
</gene>
<evidence type="ECO:0000259" key="1">
    <source>
        <dbReference type="Pfam" id="PF01261"/>
    </source>
</evidence>
<dbReference type="HOGENOM" id="CLU_059523_1_2_9"/>
<name>F4A0P7_MAHA5</name>
<dbReference type="RefSeq" id="WP_013781371.1">
    <property type="nucleotide sequence ID" value="NC_015520.1"/>
</dbReference>
<reference evidence="3" key="1">
    <citation type="submission" date="2010-11" db="EMBL/GenBank/DDBJ databases">
        <title>The complete genome of Mahella australiensis DSM 15567.</title>
        <authorList>
            <consortium name="US DOE Joint Genome Institute (JGI-PGF)"/>
            <person name="Lucas S."/>
            <person name="Copeland A."/>
            <person name="Lapidus A."/>
            <person name="Bruce D."/>
            <person name="Goodwin L."/>
            <person name="Pitluck S."/>
            <person name="Kyrpides N."/>
            <person name="Mavromatis K."/>
            <person name="Pagani I."/>
            <person name="Ivanova N."/>
            <person name="Teshima H."/>
            <person name="Brettin T."/>
            <person name="Detter J.C."/>
            <person name="Han C."/>
            <person name="Tapia R."/>
            <person name="Land M."/>
            <person name="Hauser L."/>
            <person name="Markowitz V."/>
            <person name="Cheng J.-F."/>
            <person name="Hugenholtz P."/>
            <person name="Woyke T."/>
            <person name="Wu D."/>
            <person name="Spring S."/>
            <person name="Pukall R."/>
            <person name="Steenblock K."/>
            <person name="Schneider S."/>
            <person name="Klenk H.-P."/>
            <person name="Eisen J.A."/>
        </authorList>
    </citation>
    <scope>NUCLEOTIDE SEQUENCE [LARGE SCALE GENOMIC DNA]</scope>
    <source>
        <strain evidence="3">DSM 15567 / CIP 107919 / 50-1 BON</strain>
    </source>
</reference>
<dbReference type="GO" id="GO:0016853">
    <property type="term" value="F:isomerase activity"/>
    <property type="evidence" value="ECO:0007669"/>
    <property type="project" value="UniProtKB-KW"/>
</dbReference>
<dbReference type="STRING" id="697281.Mahau_1762"/>
<reference evidence="2 3" key="2">
    <citation type="journal article" date="2011" name="Stand. Genomic Sci.">
        <title>Complete genome sequence of Mahella australiensis type strain (50-1 BON).</title>
        <authorList>
            <person name="Sikorski J."/>
            <person name="Teshima H."/>
            <person name="Nolan M."/>
            <person name="Lucas S."/>
            <person name="Hammon N."/>
            <person name="Deshpande S."/>
            <person name="Cheng J.F."/>
            <person name="Pitluck S."/>
            <person name="Liolios K."/>
            <person name="Pagani I."/>
            <person name="Ivanova N."/>
            <person name="Huntemann M."/>
            <person name="Mavromatis K."/>
            <person name="Ovchinikova G."/>
            <person name="Pati A."/>
            <person name="Tapia R."/>
            <person name="Han C."/>
            <person name="Goodwin L."/>
            <person name="Chen A."/>
            <person name="Palaniappan K."/>
            <person name="Land M."/>
            <person name="Hauser L."/>
            <person name="Ngatchou-Djao O.D."/>
            <person name="Rohde M."/>
            <person name="Pukall R."/>
            <person name="Spring S."/>
            <person name="Abt B."/>
            <person name="Goker M."/>
            <person name="Detter J.C."/>
            <person name="Woyke T."/>
            <person name="Bristow J."/>
            <person name="Markowitz V."/>
            <person name="Hugenholtz P."/>
            <person name="Eisen J.A."/>
            <person name="Kyrpides N.C."/>
            <person name="Klenk H.P."/>
            <person name="Lapidus A."/>
        </authorList>
    </citation>
    <scope>NUCLEOTIDE SEQUENCE [LARGE SCALE GENOMIC DNA]</scope>
    <source>
        <strain evidence="3">DSM 15567 / CIP 107919 / 50-1 BON</strain>
    </source>
</reference>
<protein>
    <submittedName>
        <fullName evidence="2">Xylose isomerase domain-containing protein TIM barrel</fullName>
    </submittedName>
</protein>
<evidence type="ECO:0000313" key="3">
    <source>
        <dbReference type="Proteomes" id="UP000008457"/>
    </source>
</evidence>
<organism evidence="2 3">
    <name type="scientific">Mahella australiensis (strain DSM 15567 / CIP 107919 / 50-1 BON)</name>
    <dbReference type="NCBI Taxonomy" id="697281"/>
    <lineage>
        <taxon>Bacteria</taxon>
        <taxon>Bacillati</taxon>
        <taxon>Bacillota</taxon>
        <taxon>Clostridia</taxon>
        <taxon>Thermoanaerobacterales</taxon>
        <taxon>Thermoanaerobacterales Family IV. Incertae Sedis</taxon>
        <taxon>Mahella</taxon>
    </lineage>
</organism>
<dbReference type="AlphaFoldDB" id="F4A0P7"/>
<feature type="domain" description="Xylose isomerase-like TIM barrel" evidence="1">
    <location>
        <begin position="23"/>
        <end position="230"/>
    </location>
</feature>
<keyword evidence="3" id="KW-1185">Reference proteome</keyword>
<dbReference type="InterPro" id="IPR050312">
    <property type="entry name" value="IolE/XylAMocC-like"/>
</dbReference>
<dbReference type="PANTHER" id="PTHR12110">
    <property type="entry name" value="HYDROXYPYRUVATE ISOMERASE"/>
    <property type="match status" value="1"/>
</dbReference>
<keyword evidence="2" id="KW-0413">Isomerase</keyword>
<dbReference type="SUPFAM" id="SSF51658">
    <property type="entry name" value="Xylose isomerase-like"/>
    <property type="match status" value="1"/>
</dbReference>
<dbReference type="KEGG" id="mas:Mahau_1762"/>
<dbReference type="Pfam" id="PF01261">
    <property type="entry name" value="AP_endonuc_2"/>
    <property type="match status" value="1"/>
</dbReference>
<dbReference type="InterPro" id="IPR036237">
    <property type="entry name" value="Xyl_isomerase-like_sf"/>
</dbReference>
<dbReference type="eggNOG" id="COG1082">
    <property type="taxonomic scope" value="Bacteria"/>
</dbReference>
<dbReference type="PANTHER" id="PTHR12110:SF41">
    <property type="entry name" value="INOSOSE DEHYDRATASE"/>
    <property type="match status" value="1"/>
</dbReference>
<dbReference type="Gene3D" id="3.20.20.150">
    <property type="entry name" value="Divalent-metal-dependent TIM barrel enzymes"/>
    <property type="match status" value="1"/>
</dbReference>
<dbReference type="Proteomes" id="UP000008457">
    <property type="component" value="Chromosome"/>
</dbReference>
<evidence type="ECO:0000313" key="2">
    <source>
        <dbReference type="EMBL" id="AEE96943.1"/>
    </source>
</evidence>
<dbReference type="EMBL" id="CP002360">
    <property type="protein sequence ID" value="AEE96943.1"/>
    <property type="molecule type" value="Genomic_DNA"/>
</dbReference>
<accession>F4A0P7</accession>
<dbReference type="OrthoDB" id="9798407at2"/>
<sequence>MYKIGLQLYSIKEETERDFFGALKKVADIGYDGVEFAGYFNTPALDLKNALGQYGLDAAGSHIGIDLLTNELPSVIEYSKTIEDPFIICPWLPENMRDSKESCKRTAQLLTDIGRECNKNGIQFGYHNHDFEFRTIGDNLIFDLLFENSDPEAVKIELDTFWVEYTGYKSVDIIDKYGSRCICLHIKDMKSWEERVNTEVGCGVMDFKSIIAAGKKYGVKWYTVEQEEFERPLFESVEISCKNLKQLLA</sequence>